<dbReference type="AlphaFoldDB" id="A0A0F8YMJ3"/>
<dbReference type="EMBL" id="LAZR01052581">
    <property type="protein sequence ID" value="KKK82638.1"/>
    <property type="molecule type" value="Genomic_DNA"/>
</dbReference>
<protein>
    <submittedName>
        <fullName evidence="1">Uncharacterized protein</fullName>
    </submittedName>
</protein>
<sequence>MANILEIAEGLQFQGSDERIAYTITTTNWVSSPTSPVVVAFEVGTNQDVTSTVFPSNSPSVSNDVISLSLLRELTQGAEYRIEVKFTVSSSIYECFFLVKCNR</sequence>
<proteinExistence type="predicted"/>
<name>A0A0F8YMJ3_9ZZZZ</name>
<accession>A0A0F8YMJ3</accession>
<comment type="caution">
    <text evidence="1">The sequence shown here is derived from an EMBL/GenBank/DDBJ whole genome shotgun (WGS) entry which is preliminary data.</text>
</comment>
<evidence type="ECO:0000313" key="1">
    <source>
        <dbReference type="EMBL" id="KKK82638.1"/>
    </source>
</evidence>
<gene>
    <name evidence="1" type="ORF">LCGC14_2801380</name>
</gene>
<organism evidence="1">
    <name type="scientific">marine sediment metagenome</name>
    <dbReference type="NCBI Taxonomy" id="412755"/>
    <lineage>
        <taxon>unclassified sequences</taxon>
        <taxon>metagenomes</taxon>
        <taxon>ecological metagenomes</taxon>
    </lineage>
</organism>
<reference evidence="1" key="1">
    <citation type="journal article" date="2015" name="Nature">
        <title>Complex archaea that bridge the gap between prokaryotes and eukaryotes.</title>
        <authorList>
            <person name="Spang A."/>
            <person name="Saw J.H."/>
            <person name="Jorgensen S.L."/>
            <person name="Zaremba-Niedzwiedzka K."/>
            <person name="Martijn J."/>
            <person name="Lind A.E."/>
            <person name="van Eijk R."/>
            <person name="Schleper C."/>
            <person name="Guy L."/>
            <person name="Ettema T.J."/>
        </authorList>
    </citation>
    <scope>NUCLEOTIDE SEQUENCE</scope>
</reference>